<dbReference type="KEGG" id="sman:C12CBH8_08670"/>
<dbReference type="RefSeq" id="WP_215533640.1">
    <property type="nucleotide sequence ID" value="NZ_AP023321.1"/>
</dbReference>
<evidence type="ECO:0000256" key="1">
    <source>
        <dbReference type="SAM" id="Phobius"/>
    </source>
</evidence>
<evidence type="ECO:0000313" key="3">
    <source>
        <dbReference type="Proteomes" id="UP000593890"/>
    </source>
</evidence>
<dbReference type="Proteomes" id="UP000593890">
    <property type="component" value="Chromosome"/>
</dbReference>
<name>A0A7I8D0C7_9FIRM</name>
<keyword evidence="1" id="KW-0472">Membrane</keyword>
<evidence type="ECO:0008006" key="4">
    <source>
        <dbReference type="Google" id="ProtNLM"/>
    </source>
</evidence>
<organism evidence="2 3">
    <name type="scientific">Solibaculum mannosilyticum</name>
    <dbReference type="NCBI Taxonomy" id="2780922"/>
    <lineage>
        <taxon>Bacteria</taxon>
        <taxon>Bacillati</taxon>
        <taxon>Bacillota</taxon>
        <taxon>Clostridia</taxon>
        <taxon>Eubacteriales</taxon>
        <taxon>Oscillospiraceae</taxon>
        <taxon>Solibaculum</taxon>
    </lineage>
</organism>
<feature type="transmembrane region" description="Helical" evidence="1">
    <location>
        <begin position="79"/>
        <end position="102"/>
    </location>
</feature>
<accession>A0A7I8D0C7</accession>
<dbReference type="AlphaFoldDB" id="A0A7I8D0C7"/>
<keyword evidence="1" id="KW-0812">Transmembrane</keyword>
<keyword evidence="1" id="KW-1133">Transmembrane helix</keyword>
<dbReference type="EMBL" id="AP023321">
    <property type="protein sequence ID" value="BCI60228.1"/>
    <property type="molecule type" value="Genomic_DNA"/>
</dbReference>
<gene>
    <name evidence="2" type="ORF">C12CBH8_08670</name>
</gene>
<sequence length="187" mass="21513">MSHRKPTVSITVRFSKALARRIEERDKQDHQSISMLLRRYTELGLNGRNYARQTDPMRNIIREGIIHSVRQQTDRIAALLNRLIILSAGSYYAALAFVTAFMDQGFYTSVEKIGHIARQMGLDYVSGWKNLLESGMSELNRAIVKRPERPVLSKADPSYEEMCSPEFSFDSYDSDNLERKQVILSLH</sequence>
<proteinExistence type="predicted"/>
<keyword evidence="3" id="KW-1185">Reference proteome</keyword>
<protein>
    <recommendedName>
        <fullName evidence="4">Ribbon-helix-helix protein CopG domain-containing protein</fullName>
    </recommendedName>
</protein>
<reference evidence="3" key="1">
    <citation type="submission" date="2020-07" db="EMBL/GenBank/DDBJ databases">
        <title>Complete genome sequencing of Clostridia bacterium strain 12CBH8.</title>
        <authorList>
            <person name="Sakamoto M."/>
            <person name="Murakami T."/>
            <person name="Mori H."/>
        </authorList>
    </citation>
    <scope>NUCLEOTIDE SEQUENCE [LARGE SCALE GENOMIC DNA]</scope>
    <source>
        <strain evidence="3">12CBH8</strain>
    </source>
</reference>
<evidence type="ECO:0000313" key="2">
    <source>
        <dbReference type="EMBL" id="BCI60228.1"/>
    </source>
</evidence>